<dbReference type="Pfam" id="PF12704">
    <property type="entry name" value="MacB_PCD"/>
    <property type="match status" value="1"/>
</dbReference>
<accession>A0A5B0WQB4</accession>
<organism evidence="11 12">
    <name type="scientific">Pseudohalioglobus sediminis</name>
    <dbReference type="NCBI Taxonomy" id="2606449"/>
    <lineage>
        <taxon>Bacteria</taxon>
        <taxon>Pseudomonadati</taxon>
        <taxon>Pseudomonadota</taxon>
        <taxon>Gammaproteobacteria</taxon>
        <taxon>Cellvibrionales</taxon>
        <taxon>Halieaceae</taxon>
        <taxon>Pseudohalioglobus</taxon>
    </lineage>
</organism>
<comment type="caution">
    <text evidence="11">The sequence shown here is derived from an EMBL/GenBank/DDBJ whole genome shotgun (WGS) entry which is preliminary data.</text>
</comment>
<name>A0A5B0WQB4_9GAMM</name>
<feature type="region of interest" description="Disordered" evidence="7">
    <location>
        <begin position="1"/>
        <end position="28"/>
    </location>
</feature>
<dbReference type="GO" id="GO:0098797">
    <property type="term" value="C:plasma membrane protein complex"/>
    <property type="evidence" value="ECO:0007669"/>
    <property type="project" value="TreeGrafter"/>
</dbReference>
<evidence type="ECO:0000256" key="5">
    <source>
        <dbReference type="ARBA" id="ARBA00022989"/>
    </source>
</evidence>
<feature type="transmembrane region" description="Helical" evidence="8">
    <location>
        <begin position="50"/>
        <end position="71"/>
    </location>
</feature>
<dbReference type="EMBL" id="VTUX01000008">
    <property type="protein sequence ID" value="KAA1189240.1"/>
    <property type="molecule type" value="Genomic_DNA"/>
</dbReference>
<feature type="domain" description="MacB-like periplasmic core" evidence="10">
    <location>
        <begin position="49"/>
        <end position="268"/>
    </location>
</feature>
<evidence type="ECO:0000256" key="6">
    <source>
        <dbReference type="ARBA" id="ARBA00023136"/>
    </source>
</evidence>
<dbReference type="GO" id="GO:0044874">
    <property type="term" value="P:lipoprotein localization to outer membrane"/>
    <property type="evidence" value="ECO:0007669"/>
    <property type="project" value="TreeGrafter"/>
</dbReference>
<feature type="domain" description="ABC3 transporter permease C-terminal" evidence="9">
    <location>
        <begin position="303"/>
        <end position="433"/>
    </location>
</feature>
<keyword evidence="3" id="KW-1003">Cell membrane</keyword>
<proteinExistence type="inferred from homology"/>
<feature type="transmembrane region" description="Helical" evidence="8">
    <location>
        <begin position="401"/>
        <end position="423"/>
    </location>
</feature>
<keyword evidence="4 8" id="KW-0812">Transmembrane</keyword>
<dbReference type="Pfam" id="PF02687">
    <property type="entry name" value="FtsX"/>
    <property type="match status" value="1"/>
</dbReference>
<evidence type="ECO:0000256" key="3">
    <source>
        <dbReference type="ARBA" id="ARBA00022475"/>
    </source>
</evidence>
<evidence type="ECO:0000259" key="9">
    <source>
        <dbReference type="Pfam" id="PF02687"/>
    </source>
</evidence>
<keyword evidence="6 8" id="KW-0472">Membrane</keyword>
<protein>
    <submittedName>
        <fullName evidence="11">ABC transporter permease</fullName>
    </submittedName>
</protein>
<dbReference type="Proteomes" id="UP000323708">
    <property type="component" value="Unassembled WGS sequence"/>
</dbReference>
<evidence type="ECO:0000256" key="7">
    <source>
        <dbReference type="SAM" id="MobiDB-lite"/>
    </source>
</evidence>
<reference evidence="11 12" key="1">
    <citation type="submission" date="2019-09" db="EMBL/GenBank/DDBJ databases">
        <authorList>
            <person name="Chen X.-Y."/>
        </authorList>
    </citation>
    <scope>NUCLEOTIDE SEQUENCE [LARGE SCALE GENOMIC DNA]</scope>
    <source>
        <strain evidence="11 12">NY5</strain>
    </source>
</reference>
<sequence length="440" mass="47643">MDRGAHRTGGVRPGAAGQPVHPVQPQKPAPVSVNWVLAWRNLWRHSRRTWLTVAAMVFCNVLLVFMISLQLGSYQVMINNSLAMVTGHLQVQHRDFLGDQRIRDSVPAAAQLAEQLRTTLKLESVSARGQAFALASSEERSFGVLIAGVQPQTEALVSSFPGLVSQGRYLQPGDSDAIVIGAVLARNLKVDLGDELTFLGSGRDGSFAAAIATVVGIVDTGINDLDRGVAQVPLGWFQETFAMGDHGHAVVARLPSLDAVPAAVADVRGQIMGHSEELRVLDWDALQPGLRQAIQSDLVSNGFMYAVLVVLVAFSVLNTQLMSVLERTREFGVMLALGMSPGRLARLVAMETLLMALMGLALGLLLGALLIWYLAVFGFTYPGMEEMAARFNMDDRMYPQVSLPALVWGPLTVFCFTLLAAVYPALRLFRLQPVSAMRAV</sequence>
<dbReference type="InterPro" id="IPR051447">
    <property type="entry name" value="Lipoprotein-release_system"/>
</dbReference>
<evidence type="ECO:0000313" key="12">
    <source>
        <dbReference type="Proteomes" id="UP000323708"/>
    </source>
</evidence>
<feature type="transmembrane region" description="Helical" evidence="8">
    <location>
        <begin position="353"/>
        <end position="381"/>
    </location>
</feature>
<dbReference type="InterPro" id="IPR003838">
    <property type="entry name" value="ABC3_permease_C"/>
</dbReference>
<gene>
    <name evidence="11" type="ORF">F0M18_16335</name>
</gene>
<evidence type="ECO:0000256" key="2">
    <source>
        <dbReference type="ARBA" id="ARBA00005236"/>
    </source>
</evidence>
<dbReference type="InterPro" id="IPR025857">
    <property type="entry name" value="MacB_PCD"/>
</dbReference>
<feature type="transmembrane region" description="Helical" evidence="8">
    <location>
        <begin position="303"/>
        <end position="325"/>
    </location>
</feature>
<evidence type="ECO:0000256" key="4">
    <source>
        <dbReference type="ARBA" id="ARBA00022692"/>
    </source>
</evidence>
<dbReference type="AlphaFoldDB" id="A0A5B0WQB4"/>
<dbReference type="PANTHER" id="PTHR30489">
    <property type="entry name" value="LIPOPROTEIN-RELEASING SYSTEM TRANSMEMBRANE PROTEIN LOLE"/>
    <property type="match status" value="1"/>
</dbReference>
<keyword evidence="5 8" id="KW-1133">Transmembrane helix</keyword>
<evidence type="ECO:0000256" key="8">
    <source>
        <dbReference type="SAM" id="Phobius"/>
    </source>
</evidence>
<evidence type="ECO:0000256" key="1">
    <source>
        <dbReference type="ARBA" id="ARBA00004651"/>
    </source>
</evidence>
<comment type="similarity">
    <text evidence="2">Belongs to the ABC-4 integral membrane protein family. LolC/E subfamily.</text>
</comment>
<evidence type="ECO:0000313" key="11">
    <source>
        <dbReference type="EMBL" id="KAA1189240.1"/>
    </source>
</evidence>
<dbReference type="PANTHER" id="PTHR30489:SF0">
    <property type="entry name" value="LIPOPROTEIN-RELEASING SYSTEM TRANSMEMBRANE PROTEIN LOLE"/>
    <property type="match status" value="1"/>
</dbReference>
<evidence type="ECO:0000259" key="10">
    <source>
        <dbReference type="Pfam" id="PF12704"/>
    </source>
</evidence>
<keyword evidence="12" id="KW-1185">Reference proteome</keyword>
<comment type="subcellular location">
    <subcellularLocation>
        <location evidence="1">Cell membrane</location>
        <topology evidence="1">Multi-pass membrane protein</topology>
    </subcellularLocation>
</comment>